<dbReference type="Pfam" id="PF07859">
    <property type="entry name" value="Abhydrolase_3"/>
    <property type="match status" value="1"/>
</dbReference>
<dbReference type="AlphaFoldDB" id="A0A504J866"/>
<proteinExistence type="predicted"/>
<name>A0A504J866_9FLAO</name>
<reference evidence="3 4" key="1">
    <citation type="submission" date="2019-06" db="EMBL/GenBank/DDBJ databases">
        <authorList>
            <person name="Meng X."/>
        </authorList>
    </citation>
    <scope>NUCLEOTIDE SEQUENCE [LARGE SCALE GENOMIC DNA]</scope>
    <source>
        <strain evidence="3 4">M625</strain>
    </source>
</reference>
<dbReference type="Proteomes" id="UP000315540">
    <property type="component" value="Unassembled WGS sequence"/>
</dbReference>
<evidence type="ECO:0000313" key="4">
    <source>
        <dbReference type="Proteomes" id="UP000315540"/>
    </source>
</evidence>
<evidence type="ECO:0000313" key="3">
    <source>
        <dbReference type="EMBL" id="TPN82870.1"/>
    </source>
</evidence>
<keyword evidence="1 3" id="KW-0378">Hydrolase</keyword>
<dbReference type="PANTHER" id="PTHR48081:SF8">
    <property type="entry name" value="ALPHA_BETA HYDROLASE FOLD-3 DOMAIN-CONTAINING PROTEIN-RELATED"/>
    <property type="match status" value="1"/>
</dbReference>
<comment type="caution">
    <text evidence="3">The sequence shown here is derived from an EMBL/GenBank/DDBJ whole genome shotgun (WGS) entry which is preliminary data.</text>
</comment>
<keyword evidence="4" id="KW-1185">Reference proteome</keyword>
<dbReference type="InterPro" id="IPR050300">
    <property type="entry name" value="GDXG_lipolytic_enzyme"/>
</dbReference>
<gene>
    <name evidence="3" type="ORF">FHK87_20810</name>
</gene>
<dbReference type="PANTHER" id="PTHR48081">
    <property type="entry name" value="AB HYDROLASE SUPERFAMILY PROTEIN C4A8.06C"/>
    <property type="match status" value="1"/>
</dbReference>
<feature type="domain" description="Alpha/beta hydrolase fold-3" evidence="2">
    <location>
        <begin position="74"/>
        <end position="281"/>
    </location>
</feature>
<protein>
    <submittedName>
        <fullName evidence="3">Alpha/beta hydrolase</fullName>
    </submittedName>
</protein>
<dbReference type="RefSeq" id="WP_140596253.1">
    <property type="nucleotide sequence ID" value="NZ_VFWZ01000008.1"/>
</dbReference>
<dbReference type="Gene3D" id="3.40.50.1820">
    <property type="entry name" value="alpha/beta hydrolase"/>
    <property type="match status" value="1"/>
</dbReference>
<dbReference type="InterPro" id="IPR029058">
    <property type="entry name" value="AB_hydrolase_fold"/>
</dbReference>
<dbReference type="InterPro" id="IPR013094">
    <property type="entry name" value="AB_hydrolase_3"/>
</dbReference>
<sequence length="309" mass="34361">MNPDRLAPEIRKAVLSLPRIPWHIKSLFPISRLMYNIGARTPLDKGVKVTKEVNDGVEMMIFTPKNAAPQGAILWMFGGGHWAGKPKHLNSISSKVVNELSVAVFVPNYRLAPKHPFPADIDDCFKSWNWLVSNAEKCNIPSDKLAIAGHSAGGGIAAALAQRIRDHGGIQPQAQCLFYPMIDDRTAVDHSLDIKNHFVWNNKVNRICWNTYLNPHRAGAKKLPKYAAASRCENLSGLPSAWIGQCELDLFFEEYNIYARRLKEAGISCDIHLVKGVPHAFEVMAPKEEISIQFEAAAIDFLKKSLGIS</sequence>
<evidence type="ECO:0000259" key="2">
    <source>
        <dbReference type="Pfam" id="PF07859"/>
    </source>
</evidence>
<dbReference type="EMBL" id="VFWZ01000008">
    <property type="protein sequence ID" value="TPN82870.1"/>
    <property type="molecule type" value="Genomic_DNA"/>
</dbReference>
<accession>A0A504J866</accession>
<dbReference type="GO" id="GO:0016787">
    <property type="term" value="F:hydrolase activity"/>
    <property type="evidence" value="ECO:0007669"/>
    <property type="project" value="UniProtKB-KW"/>
</dbReference>
<organism evidence="3 4">
    <name type="scientific">Aquimarina algicola</name>
    <dbReference type="NCBI Taxonomy" id="2589995"/>
    <lineage>
        <taxon>Bacteria</taxon>
        <taxon>Pseudomonadati</taxon>
        <taxon>Bacteroidota</taxon>
        <taxon>Flavobacteriia</taxon>
        <taxon>Flavobacteriales</taxon>
        <taxon>Flavobacteriaceae</taxon>
        <taxon>Aquimarina</taxon>
    </lineage>
</organism>
<dbReference type="SUPFAM" id="SSF53474">
    <property type="entry name" value="alpha/beta-Hydrolases"/>
    <property type="match status" value="1"/>
</dbReference>
<dbReference type="OrthoDB" id="9777975at2"/>
<evidence type="ECO:0000256" key="1">
    <source>
        <dbReference type="ARBA" id="ARBA00022801"/>
    </source>
</evidence>